<reference evidence="1 2" key="1">
    <citation type="submission" date="2021-01" db="EMBL/GenBank/DDBJ databases">
        <title>Whole genome shotgun sequence of Actinoplanes couchii NBRC 106145.</title>
        <authorList>
            <person name="Komaki H."/>
            <person name="Tamura T."/>
        </authorList>
    </citation>
    <scope>NUCLEOTIDE SEQUENCE [LARGE SCALE GENOMIC DNA]</scope>
    <source>
        <strain evidence="1 2">NBRC 106145</strain>
    </source>
</reference>
<proteinExistence type="predicted"/>
<evidence type="ECO:0000313" key="2">
    <source>
        <dbReference type="Proteomes" id="UP000612282"/>
    </source>
</evidence>
<evidence type="ECO:0000313" key="1">
    <source>
        <dbReference type="EMBL" id="GID58031.1"/>
    </source>
</evidence>
<organism evidence="1 2">
    <name type="scientific">Actinoplanes couchii</name>
    <dbReference type="NCBI Taxonomy" id="403638"/>
    <lineage>
        <taxon>Bacteria</taxon>
        <taxon>Bacillati</taxon>
        <taxon>Actinomycetota</taxon>
        <taxon>Actinomycetes</taxon>
        <taxon>Micromonosporales</taxon>
        <taxon>Micromonosporaceae</taxon>
        <taxon>Actinoplanes</taxon>
    </lineage>
</organism>
<comment type="caution">
    <text evidence="1">The sequence shown here is derived from an EMBL/GenBank/DDBJ whole genome shotgun (WGS) entry which is preliminary data.</text>
</comment>
<dbReference type="EMBL" id="BOMG01000080">
    <property type="protein sequence ID" value="GID58031.1"/>
    <property type="molecule type" value="Genomic_DNA"/>
</dbReference>
<sequence>MRIATAVLAGVSLFGLTACGDEKATTGGTEAAAPVASADAPKAEATTPAAAAAPEDKVVCEEANKAGESFSKAFIALAKTTGGEVAPADAKLMMADFAKGLTEAAGTSTTEVGKNVLIIAAETTKATEAADPASAIDSPESGKASKALNAACKSAGVKTNF</sequence>
<accession>A0ABQ3XHQ1</accession>
<evidence type="ECO:0008006" key="3">
    <source>
        <dbReference type="Google" id="ProtNLM"/>
    </source>
</evidence>
<keyword evidence="2" id="KW-1185">Reference proteome</keyword>
<dbReference type="Proteomes" id="UP000612282">
    <property type="component" value="Unassembled WGS sequence"/>
</dbReference>
<protein>
    <recommendedName>
        <fullName evidence="3">Lipoprotein</fullName>
    </recommendedName>
</protein>
<dbReference type="PROSITE" id="PS51257">
    <property type="entry name" value="PROKAR_LIPOPROTEIN"/>
    <property type="match status" value="1"/>
</dbReference>
<gene>
    <name evidence="1" type="ORF">Aco03nite_064350</name>
</gene>
<name>A0ABQ3XHQ1_9ACTN</name>